<dbReference type="InterPro" id="IPR036390">
    <property type="entry name" value="WH_DNA-bd_sf"/>
</dbReference>
<dbReference type="InterPro" id="IPR036388">
    <property type="entry name" value="WH-like_DNA-bd_sf"/>
</dbReference>
<dbReference type="Gene3D" id="3.30.420.40">
    <property type="match status" value="2"/>
</dbReference>
<organism evidence="4 5">
    <name type="scientific">Paraliobacillus quinghaiensis</name>
    <dbReference type="NCBI Taxonomy" id="470815"/>
    <lineage>
        <taxon>Bacteria</taxon>
        <taxon>Bacillati</taxon>
        <taxon>Bacillota</taxon>
        <taxon>Bacilli</taxon>
        <taxon>Bacillales</taxon>
        <taxon>Bacillaceae</taxon>
        <taxon>Paraliobacillus</taxon>
    </lineage>
</organism>
<evidence type="ECO:0000256" key="2">
    <source>
        <dbReference type="ARBA" id="ARBA00006479"/>
    </source>
</evidence>
<dbReference type="Gene3D" id="1.10.10.10">
    <property type="entry name" value="Winged helix-like DNA-binding domain superfamily/Winged helix DNA-binding domain"/>
    <property type="match status" value="1"/>
</dbReference>
<name>A0A917TUL1_9BACI</name>
<comment type="function">
    <text evidence="1">Transcriptional repressor of xylose-utilizing enzymes.</text>
</comment>
<keyword evidence="3" id="KW-0859">Xylose metabolism</keyword>
<dbReference type="GO" id="GO:0042732">
    <property type="term" value="P:D-xylose metabolic process"/>
    <property type="evidence" value="ECO:0007669"/>
    <property type="project" value="UniProtKB-KW"/>
</dbReference>
<dbReference type="EMBL" id="BMLG01000018">
    <property type="protein sequence ID" value="GGM38718.1"/>
    <property type="molecule type" value="Genomic_DNA"/>
</dbReference>
<proteinExistence type="inferred from homology"/>
<dbReference type="RefSeq" id="WP_117157249.1">
    <property type="nucleotide sequence ID" value="NZ_BMLG01000018.1"/>
</dbReference>
<evidence type="ECO:0000313" key="4">
    <source>
        <dbReference type="EMBL" id="GGM38718.1"/>
    </source>
</evidence>
<keyword evidence="5" id="KW-1185">Reference proteome</keyword>
<comment type="caution">
    <text evidence="4">The sequence shown here is derived from an EMBL/GenBank/DDBJ whole genome shotgun (WGS) entry which is preliminary data.</text>
</comment>
<dbReference type="InterPro" id="IPR043129">
    <property type="entry name" value="ATPase_NBD"/>
</dbReference>
<dbReference type="Pfam" id="PF00480">
    <property type="entry name" value="ROK"/>
    <property type="match status" value="1"/>
</dbReference>
<evidence type="ECO:0000313" key="5">
    <source>
        <dbReference type="Proteomes" id="UP000618460"/>
    </source>
</evidence>
<dbReference type="PANTHER" id="PTHR18964:SF149">
    <property type="entry name" value="BIFUNCTIONAL UDP-N-ACETYLGLUCOSAMINE 2-EPIMERASE_N-ACETYLMANNOSAMINE KINASE"/>
    <property type="match status" value="1"/>
</dbReference>
<comment type="similarity">
    <text evidence="2">Belongs to the ROK (NagC/XylR) family.</text>
</comment>
<keyword evidence="3" id="KW-0119">Carbohydrate metabolism</keyword>
<dbReference type="SUPFAM" id="SSF46785">
    <property type="entry name" value="Winged helix' DNA-binding domain"/>
    <property type="match status" value="1"/>
</dbReference>
<evidence type="ECO:0000256" key="3">
    <source>
        <dbReference type="ARBA" id="ARBA00022629"/>
    </source>
</evidence>
<dbReference type="OrthoDB" id="9796533at2"/>
<dbReference type="AlphaFoldDB" id="A0A917TUL1"/>
<reference evidence="4" key="2">
    <citation type="submission" date="2020-09" db="EMBL/GenBank/DDBJ databases">
        <authorList>
            <person name="Sun Q."/>
            <person name="Zhou Y."/>
        </authorList>
    </citation>
    <scope>NUCLEOTIDE SEQUENCE</scope>
    <source>
        <strain evidence="4">CGMCC 1.6333</strain>
    </source>
</reference>
<accession>A0A917TUL1</accession>
<protein>
    <submittedName>
        <fullName evidence="4">Xylose repressor protein</fullName>
    </submittedName>
</protein>
<reference evidence="4" key="1">
    <citation type="journal article" date="2014" name="Int. J. Syst. Evol. Microbiol.">
        <title>Complete genome sequence of Corynebacterium casei LMG S-19264T (=DSM 44701T), isolated from a smear-ripened cheese.</title>
        <authorList>
            <consortium name="US DOE Joint Genome Institute (JGI-PGF)"/>
            <person name="Walter F."/>
            <person name="Albersmeier A."/>
            <person name="Kalinowski J."/>
            <person name="Ruckert C."/>
        </authorList>
    </citation>
    <scope>NUCLEOTIDE SEQUENCE</scope>
    <source>
        <strain evidence="4">CGMCC 1.6333</strain>
    </source>
</reference>
<dbReference type="SUPFAM" id="SSF53067">
    <property type="entry name" value="Actin-like ATPase domain"/>
    <property type="match status" value="1"/>
</dbReference>
<dbReference type="InterPro" id="IPR000600">
    <property type="entry name" value="ROK"/>
</dbReference>
<dbReference type="Proteomes" id="UP000618460">
    <property type="component" value="Unassembled WGS sequence"/>
</dbReference>
<dbReference type="PANTHER" id="PTHR18964">
    <property type="entry name" value="ROK (REPRESSOR, ORF, KINASE) FAMILY"/>
    <property type="match status" value="1"/>
</dbReference>
<evidence type="ECO:0000256" key="1">
    <source>
        <dbReference type="ARBA" id="ARBA00002486"/>
    </source>
</evidence>
<sequence>MKMQLRKGNRDLIKEINRSLVIEQVRSIGQISRTDLAKKTGLGLSTITNIVEGLIKERIIYEVGSGFSNGGRRPVFLKFNEEAGAVIGVKVEPKKVIFALTDLDIKIILKSEIPLDPEVSNEQLLKLIIREIEALKAHLRTEQHLYGIGIAISGLVDRSKNTLKYSPILNWENYDFSPLESYFKIPVFVDNDANVFTLAHMWSGKWKEYNHFIGVTFGVGTGAGIVVNKELYRGSFGGSGEFGHIVIQREGTLCYCGQRGCLEMYASDDYLIQETKNLVQLGLSEKFKSSESITIQDIYVAAQQGDKNVQQLLVKQGENLGIGLKSIVNLLNPEAIIIGGEGTKGMPHVGIGIKKEIAFNFFSKHEQKLNVHMSDLGDDVWLVGACALVLDDKFKAPIYQ</sequence>
<gene>
    <name evidence="4" type="ORF">GCM10011351_26070</name>
</gene>